<feature type="transmembrane region" description="Helical" evidence="1">
    <location>
        <begin position="6"/>
        <end position="25"/>
    </location>
</feature>
<evidence type="ECO:0000256" key="1">
    <source>
        <dbReference type="SAM" id="Phobius"/>
    </source>
</evidence>
<dbReference type="EMBL" id="CAUOFW020002859">
    <property type="protein sequence ID" value="CAK9156449.1"/>
    <property type="molecule type" value="Genomic_DNA"/>
</dbReference>
<gene>
    <name evidence="2" type="ORF">ILEXP_LOCUS24992</name>
</gene>
<name>A0ABC8SGY7_9AQUA</name>
<feature type="transmembrane region" description="Helical" evidence="1">
    <location>
        <begin position="284"/>
        <end position="301"/>
    </location>
</feature>
<feature type="transmembrane region" description="Helical" evidence="1">
    <location>
        <begin position="82"/>
        <end position="100"/>
    </location>
</feature>
<keyword evidence="1" id="KW-0472">Membrane</keyword>
<proteinExistence type="predicted"/>
<accession>A0ABC8SGY7</accession>
<dbReference type="AlphaFoldDB" id="A0ABC8SGY7"/>
<feature type="transmembrane region" description="Helical" evidence="1">
    <location>
        <begin position="112"/>
        <end position="138"/>
    </location>
</feature>
<keyword evidence="1" id="KW-0812">Transmembrane</keyword>
<evidence type="ECO:0000313" key="2">
    <source>
        <dbReference type="EMBL" id="CAK9156449.1"/>
    </source>
</evidence>
<feature type="transmembrane region" description="Helical" evidence="1">
    <location>
        <begin position="228"/>
        <end position="248"/>
    </location>
</feature>
<feature type="transmembrane region" description="Helical" evidence="1">
    <location>
        <begin position="144"/>
        <end position="164"/>
    </location>
</feature>
<protein>
    <submittedName>
        <fullName evidence="2">Uncharacterized protein</fullName>
    </submittedName>
</protein>
<feature type="transmembrane region" description="Helical" evidence="1">
    <location>
        <begin position="198"/>
        <end position="221"/>
    </location>
</feature>
<sequence>MLEINLPVVAIGLAIVASPVAHLNIGIDESSLYAHAVFLNICSALRLQAQHIKPKAIERLKGKEFLRALKVEERHELMPKQVFVHGVISVLLECWGLNGFPAGSSWPFRWRLSWFSAGFLVLLFANQLLGVSAGFLLFTPLFTWILNWFSAGGHAFGVIQLVAFNGAGSTWCSWAVTDHATWAISAVVPAWVSWQHLFAVAVVFQLFAFCFGLVSLFTCTVSCCFSSLAVSQLASALFTFLGHFLLVQFWDVMHCSSEQWLLHSWSLSAALASFLLDSAAGLQLVFSLFFSWFSAGFQLVFKAFCAPQLVHDFWESMLWQMWVPIVFAGHLLPYAECFLFFILKD</sequence>
<feature type="transmembrane region" description="Helical" evidence="1">
    <location>
        <begin position="321"/>
        <end position="343"/>
    </location>
</feature>
<organism evidence="2 3">
    <name type="scientific">Ilex paraguariensis</name>
    <name type="common">yerba mate</name>
    <dbReference type="NCBI Taxonomy" id="185542"/>
    <lineage>
        <taxon>Eukaryota</taxon>
        <taxon>Viridiplantae</taxon>
        <taxon>Streptophyta</taxon>
        <taxon>Embryophyta</taxon>
        <taxon>Tracheophyta</taxon>
        <taxon>Spermatophyta</taxon>
        <taxon>Magnoliopsida</taxon>
        <taxon>eudicotyledons</taxon>
        <taxon>Gunneridae</taxon>
        <taxon>Pentapetalae</taxon>
        <taxon>asterids</taxon>
        <taxon>campanulids</taxon>
        <taxon>Aquifoliales</taxon>
        <taxon>Aquifoliaceae</taxon>
        <taxon>Ilex</taxon>
    </lineage>
</organism>
<dbReference type="Proteomes" id="UP001642360">
    <property type="component" value="Unassembled WGS sequence"/>
</dbReference>
<keyword evidence="1" id="KW-1133">Transmembrane helix</keyword>
<evidence type="ECO:0000313" key="3">
    <source>
        <dbReference type="Proteomes" id="UP001642360"/>
    </source>
</evidence>
<keyword evidence="3" id="KW-1185">Reference proteome</keyword>
<reference evidence="2 3" key="1">
    <citation type="submission" date="2024-02" db="EMBL/GenBank/DDBJ databases">
        <authorList>
            <person name="Vignale AGUSTIN F."/>
            <person name="Sosa J E."/>
            <person name="Modenutti C."/>
        </authorList>
    </citation>
    <scope>NUCLEOTIDE SEQUENCE [LARGE SCALE GENOMIC DNA]</scope>
</reference>
<comment type="caution">
    <text evidence="2">The sequence shown here is derived from an EMBL/GenBank/DDBJ whole genome shotgun (WGS) entry which is preliminary data.</text>
</comment>